<feature type="transmembrane region" description="Helical" evidence="1">
    <location>
        <begin position="104"/>
        <end position="123"/>
    </location>
</feature>
<dbReference type="Proteomes" id="UP000239590">
    <property type="component" value="Unassembled WGS sequence"/>
</dbReference>
<feature type="transmembrane region" description="Helical" evidence="1">
    <location>
        <begin position="199"/>
        <end position="214"/>
    </location>
</feature>
<feature type="transmembrane region" description="Helical" evidence="1">
    <location>
        <begin position="177"/>
        <end position="193"/>
    </location>
</feature>
<dbReference type="EMBL" id="PTRA01000001">
    <property type="protein sequence ID" value="PQA60743.1"/>
    <property type="molecule type" value="Genomic_DNA"/>
</dbReference>
<accession>A0A2S7ISP7</accession>
<feature type="transmembrane region" description="Helical" evidence="1">
    <location>
        <begin position="338"/>
        <end position="357"/>
    </location>
</feature>
<evidence type="ECO:0008006" key="4">
    <source>
        <dbReference type="Google" id="ProtNLM"/>
    </source>
</evidence>
<feature type="transmembrane region" description="Helical" evidence="1">
    <location>
        <begin position="290"/>
        <end position="309"/>
    </location>
</feature>
<evidence type="ECO:0000256" key="1">
    <source>
        <dbReference type="SAM" id="Phobius"/>
    </source>
</evidence>
<reference evidence="3" key="1">
    <citation type="submission" date="2018-02" db="EMBL/GenBank/DDBJ databases">
        <title>Genome sequencing of Solimonas sp. HR-BB.</title>
        <authorList>
            <person name="Lee Y."/>
            <person name="Jeon C.O."/>
        </authorList>
    </citation>
    <scope>NUCLEOTIDE SEQUENCE [LARGE SCALE GENOMIC DNA]</scope>
    <source>
        <strain evidence="3">HR-U</strain>
    </source>
</reference>
<evidence type="ECO:0000313" key="2">
    <source>
        <dbReference type="EMBL" id="PQA60743.1"/>
    </source>
</evidence>
<name>A0A2S7ISP7_9BACT</name>
<keyword evidence="1" id="KW-0472">Membrane</keyword>
<comment type="caution">
    <text evidence="2">The sequence shown here is derived from an EMBL/GenBank/DDBJ whole genome shotgun (WGS) entry which is preliminary data.</text>
</comment>
<protein>
    <recommendedName>
        <fullName evidence="4">Glycosyltransferase RgtA/B/C/D-like domain-containing protein</fullName>
    </recommendedName>
</protein>
<keyword evidence="1" id="KW-0812">Transmembrane</keyword>
<gene>
    <name evidence="2" type="ORF">C5O19_14350</name>
</gene>
<feature type="transmembrane region" description="Helical" evidence="1">
    <location>
        <begin position="130"/>
        <end position="147"/>
    </location>
</feature>
<feature type="transmembrane region" description="Helical" evidence="1">
    <location>
        <begin position="316"/>
        <end position="332"/>
    </location>
</feature>
<evidence type="ECO:0000313" key="3">
    <source>
        <dbReference type="Proteomes" id="UP000239590"/>
    </source>
</evidence>
<feature type="transmembrane region" description="Helical" evidence="1">
    <location>
        <begin position="221"/>
        <end position="241"/>
    </location>
</feature>
<sequence>MLLLVGWFLVLLYVWGNQKRTENAPWLFYVLIGLVLLSRSSNIVEYEPNVDTSTWLTSTLTIRRASDPVWTWLNYTDGRPFTVAPLWLASLLGLPLTYGGAEWLSVILWCITLVALAGILKALGWKSGRAFIFVAALAAFVGTTGYIDHVAYNSEVASMWLLALALWGFFYWAERPVTWGALVVGLLLGLLPYAKFQNAPMGLVIAAFAGFTWLRSRQWMAVVLLGLGGLLPTLGFVAYYAGLGQLETFWNHYFLYYFYYSYTDEFSKLTTWERFTPVRFLYLTLASPDMRWYAAGLLLATVGLFVHFLRKTKTTYDWLALVLLLTTYYAMLQSGNNFHHYALYIPFLVPVALGIWARDLPVRTQKTVLSIVLLAAGFQAGYNLNQRGPVQPTANEPLTQRVASVIRANSKPEERMVLWGWFDRLYVYAQRPMGYRYPYTIGIFWPSPLHEVRVKDFIHDLEENQPAIFVDVCGTALTFYGTTAERHEATPEVARYIASHYRLIQDIEGVRLYKRLHP</sequence>
<dbReference type="AlphaFoldDB" id="A0A2S7ISP7"/>
<keyword evidence="3" id="KW-1185">Reference proteome</keyword>
<feature type="transmembrane region" description="Helical" evidence="1">
    <location>
        <begin position="153"/>
        <end position="170"/>
    </location>
</feature>
<organism evidence="2 3">
    <name type="scientific">Siphonobacter curvatus</name>
    <dbReference type="NCBI Taxonomy" id="2094562"/>
    <lineage>
        <taxon>Bacteria</taxon>
        <taxon>Pseudomonadati</taxon>
        <taxon>Bacteroidota</taxon>
        <taxon>Cytophagia</taxon>
        <taxon>Cytophagales</taxon>
        <taxon>Cytophagaceae</taxon>
        <taxon>Siphonobacter</taxon>
    </lineage>
</organism>
<keyword evidence="1" id="KW-1133">Transmembrane helix</keyword>
<proteinExistence type="predicted"/>